<keyword evidence="4" id="KW-1185">Reference proteome</keyword>
<dbReference type="SUPFAM" id="SSF109854">
    <property type="entry name" value="DinB/YfiT-like putative metalloenzymes"/>
    <property type="match status" value="1"/>
</dbReference>
<evidence type="ECO:0000259" key="2">
    <source>
        <dbReference type="Pfam" id="PF12867"/>
    </source>
</evidence>
<keyword evidence="1" id="KW-0175">Coiled coil</keyword>
<evidence type="ECO:0000313" key="4">
    <source>
        <dbReference type="Proteomes" id="UP000220133"/>
    </source>
</evidence>
<dbReference type="Gene3D" id="1.20.120.450">
    <property type="entry name" value="dinb family like domain"/>
    <property type="match status" value="1"/>
</dbReference>
<dbReference type="InterPro" id="IPR034660">
    <property type="entry name" value="DinB/YfiT-like"/>
</dbReference>
<dbReference type="Pfam" id="PF12867">
    <property type="entry name" value="DinB_2"/>
    <property type="match status" value="1"/>
</dbReference>
<sequence>MVKYKSTYNMIPNNQYTMRHVVQIVKEALVANFQELDRYFEKDRVMLHFKPSREHWNVREVLEHVSLTNYFLLLIINKATRRALDRKQDGIMLHPPEGYHLKFKEIDVIGSKSFGWINPDFLEPTGGKSFEEIRRQLKQQFAQCMYNLSMLKNGEGQLVQIRMSVHHLGKLDIYQYIYFLTKHIERHIRQIQKLEQQFEQQAILI</sequence>
<feature type="domain" description="DinB-like" evidence="2">
    <location>
        <begin position="47"/>
        <end position="191"/>
    </location>
</feature>
<feature type="coiled-coil region" evidence="1">
    <location>
        <begin position="177"/>
        <end position="204"/>
    </location>
</feature>
<dbReference type="InterPro" id="IPR024775">
    <property type="entry name" value="DinB-like"/>
</dbReference>
<reference evidence="3 4" key="1">
    <citation type="submission" date="2017-10" db="EMBL/GenBank/DDBJ databases">
        <title>Paenichitinophaga pekingensis gen. nov., sp. nov., isolated from activated sludge.</title>
        <authorList>
            <person name="Jin D."/>
            <person name="Kong X."/>
            <person name="Deng Y."/>
            <person name="Bai Z."/>
        </authorList>
    </citation>
    <scope>NUCLEOTIDE SEQUENCE [LARGE SCALE GENOMIC DNA]</scope>
    <source>
        <strain evidence="3 4">13</strain>
    </source>
</reference>
<evidence type="ECO:0000256" key="1">
    <source>
        <dbReference type="SAM" id="Coils"/>
    </source>
</evidence>
<evidence type="ECO:0000313" key="3">
    <source>
        <dbReference type="EMBL" id="ATL46234.1"/>
    </source>
</evidence>
<dbReference type="AlphaFoldDB" id="A0A291QQX3"/>
<name>A0A291QQX3_9BACT</name>
<dbReference type="EMBL" id="CP023777">
    <property type="protein sequence ID" value="ATL46234.1"/>
    <property type="molecule type" value="Genomic_DNA"/>
</dbReference>
<organism evidence="3 4">
    <name type="scientific">Chitinophaga caeni</name>
    <dbReference type="NCBI Taxonomy" id="2029983"/>
    <lineage>
        <taxon>Bacteria</taxon>
        <taxon>Pseudomonadati</taxon>
        <taxon>Bacteroidota</taxon>
        <taxon>Chitinophagia</taxon>
        <taxon>Chitinophagales</taxon>
        <taxon>Chitinophagaceae</taxon>
        <taxon>Chitinophaga</taxon>
    </lineage>
</organism>
<protein>
    <recommendedName>
        <fullName evidence="2">DinB-like domain-containing protein</fullName>
    </recommendedName>
</protein>
<accession>A0A291QQX3</accession>
<dbReference type="Proteomes" id="UP000220133">
    <property type="component" value="Chromosome"/>
</dbReference>
<dbReference type="KEGG" id="cbae:COR50_03090"/>
<gene>
    <name evidence="3" type="ORF">COR50_03090</name>
</gene>
<proteinExistence type="predicted"/>